<feature type="signal peptide" evidence="1">
    <location>
        <begin position="1"/>
        <end position="17"/>
    </location>
</feature>
<keyword evidence="4" id="KW-1185">Reference proteome</keyword>
<dbReference type="EMBL" id="HBIW01009002">
    <property type="protein sequence ID" value="CAE0692227.1"/>
    <property type="molecule type" value="Transcribed_RNA"/>
</dbReference>
<evidence type="ECO:0000313" key="3">
    <source>
        <dbReference type="EMBL" id="CAH0376015.1"/>
    </source>
</evidence>
<reference evidence="2" key="1">
    <citation type="submission" date="2021-01" db="EMBL/GenBank/DDBJ databases">
        <authorList>
            <person name="Corre E."/>
            <person name="Pelletier E."/>
            <person name="Niang G."/>
            <person name="Scheremetjew M."/>
            <person name="Finn R."/>
            <person name="Kale V."/>
            <person name="Holt S."/>
            <person name="Cochrane G."/>
            <person name="Meng A."/>
            <person name="Brown T."/>
            <person name="Cohen L."/>
        </authorList>
    </citation>
    <scope>NUCLEOTIDE SEQUENCE</scope>
    <source>
        <strain evidence="2">CCMP1756</strain>
    </source>
</reference>
<dbReference type="InterPro" id="IPR027417">
    <property type="entry name" value="P-loop_NTPase"/>
</dbReference>
<keyword evidence="1" id="KW-0732">Signal</keyword>
<reference evidence="3" key="2">
    <citation type="submission" date="2021-11" db="EMBL/GenBank/DDBJ databases">
        <authorList>
            <consortium name="Genoscope - CEA"/>
            <person name="William W."/>
        </authorList>
    </citation>
    <scope>NUCLEOTIDE SEQUENCE</scope>
</reference>
<accession>A0A7S3ZSG3</accession>
<protein>
    <submittedName>
        <fullName evidence="2">Uncharacterized protein</fullName>
    </submittedName>
</protein>
<gene>
    <name evidence="2" type="ORF">PCAL00307_LOCUS7663</name>
    <name evidence="3" type="ORF">PECAL_5P05680</name>
</gene>
<dbReference type="Gene3D" id="3.40.50.300">
    <property type="entry name" value="P-loop containing nucleotide triphosphate hydrolases"/>
    <property type="match status" value="1"/>
</dbReference>
<evidence type="ECO:0000313" key="4">
    <source>
        <dbReference type="Proteomes" id="UP000789595"/>
    </source>
</evidence>
<proteinExistence type="predicted"/>
<dbReference type="OrthoDB" id="200177at2759"/>
<sequence>MIRATLLHMLLPMAVSAVAPQQPAEQPQVARGRCPRRGPKPCVFWMHIQKTGTAFGTTLAAAACPEQPKRRNVRKWSDACSYALGAGSHTHSPYIRARHGVGTAVTLIRSPRARLASAWFFGLREVGHPMLPLGHPEKNRSGWAARRRLRRAMPTIQAYARYPGIAHCQTKMVLGIHCGEAVDVTPDMSREAIRRLEEDFRFVGVQDHWSASVQLALAEFNATSSAELVKSAQARHQYTKRERAAAMANLTAYEDVYDEALYDAAAALLRERCAARGILVEANAHEGFVSKPILPKG</sequence>
<evidence type="ECO:0000313" key="2">
    <source>
        <dbReference type="EMBL" id="CAE0692227.1"/>
    </source>
</evidence>
<dbReference type="AlphaFoldDB" id="A0A7S3ZSG3"/>
<feature type="chain" id="PRO_5036403987" evidence="1">
    <location>
        <begin position="18"/>
        <end position="297"/>
    </location>
</feature>
<name>A0A7S3ZSG3_9STRA</name>
<dbReference type="EMBL" id="CAKKNE010000005">
    <property type="protein sequence ID" value="CAH0376015.1"/>
    <property type="molecule type" value="Genomic_DNA"/>
</dbReference>
<dbReference type="Proteomes" id="UP000789595">
    <property type="component" value="Unassembled WGS sequence"/>
</dbReference>
<organism evidence="2">
    <name type="scientific">Pelagomonas calceolata</name>
    <dbReference type="NCBI Taxonomy" id="35677"/>
    <lineage>
        <taxon>Eukaryota</taxon>
        <taxon>Sar</taxon>
        <taxon>Stramenopiles</taxon>
        <taxon>Ochrophyta</taxon>
        <taxon>Pelagophyceae</taxon>
        <taxon>Pelagomonadales</taxon>
        <taxon>Pelagomonadaceae</taxon>
        <taxon>Pelagomonas</taxon>
    </lineage>
</organism>
<evidence type="ECO:0000256" key="1">
    <source>
        <dbReference type="SAM" id="SignalP"/>
    </source>
</evidence>